<feature type="region of interest" description="Disordered" evidence="1">
    <location>
        <begin position="23"/>
        <end position="90"/>
    </location>
</feature>
<dbReference type="OrthoDB" id="7739218at2"/>
<accession>A0A3N2QY24</accession>
<feature type="compositionally biased region" description="Acidic residues" evidence="1">
    <location>
        <begin position="27"/>
        <end position="36"/>
    </location>
</feature>
<dbReference type="PROSITE" id="PS51257">
    <property type="entry name" value="PROKAR_LIPOPROTEIN"/>
    <property type="match status" value="1"/>
</dbReference>
<sequence>MFRLMIAVSALALVSACGDGDGQPFDFGDETEEPAADDPTGTGGTGTGGDDTADQPDGVAGAELPPGTTEPQADGSIRRFEPRNEQGGGRIISPVVYDRENDTFTVDNLAFDGFNTYQRGRAIGSMGGYAVYEADVQVTDFLDGDQVGQIVPYRAILGVSQNTVRNDAGETVPRSSFAIVRTGGYVNFGFGGFVYEREGGVVLPTEGQANFSGDYAGIRVFDARGGLEFVRGDMTVDIDFNDFNANAGVKGRIANREFFNADGTPIATGNQEGQLPNPDVVFVITDGEGSSVDRNGEITGQVLSTYVPDGANAPEEYETGTYFAVISGDLTDRADGGEITGVMVITSTDPRDDVPAQETGGFILYR</sequence>
<comment type="caution">
    <text evidence="2">The sequence shown here is derived from an EMBL/GenBank/DDBJ whole genome shotgun (WGS) entry which is preliminary data.</text>
</comment>
<evidence type="ECO:0000313" key="3">
    <source>
        <dbReference type="Proteomes" id="UP000268016"/>
    </source>
</evidence>
<keyword evidence="3" id="KW-1185">Reference proteome</keyword>
<protein>
    <submittedName>
        <fullName evidence="2">Uncharacterized protein</fullName>
    </submittedName>
</protein>
<evidence type="ECO:0000256" key="1">
    <source>
        <dbReference type="SAM" id="MobiDB-lite"/>
    </source>
</evidence>
<dbReference type="RefSeq" id="WP_123642673.1">
    <property type="nucleotide sequence ID" value="NZ_ML119086.1"/>
</dbReference>
<reference evidence="2 3" key="1">
    <citation type="submission" date="2018-10" db="EMBL/GenBank/DDBJ databases">
        <title>Histidinibacterium lentulum gen. nov., sp. nov., a marine bacterium from the culture broth of Picochlorum sp. 122.</title>
        <authorList>
            <person name="Wang G."/>
        </authorList>
    </citation>
    <scope>NUCLEOTIDE SEQUENCE [LARGE SCALE GENOMIC DNA]</scope>
    <source>
        <strain evidence="2 3">B17</strain>
    </source>
</reference>
<dbReference type="AlphaFoldDB" id="A0A3N2QY24"/>
<name>A0A3N2QY24_9RHOB</name>
<gene>
    <name evidence="2" type="ORF">EAT49_12510</name>
</gene>
<evidence type="ECO:0000313" key="2">
    <source>
        <dbReference type="EMBL" id="ROU00125.1"/>
    </source>
</evidence>
<organism evidence="2 3">
    <name type="scientific">Histidinibacterium lentulum</name>
    <dbReference type="NCBI Taxonomy" id="2480588"/>
    <lineage>
        <taxon>Bacteria</taxon>
        <taxon>Pseudomonadati</taxon>
        <taxon>Pseudomonadota</taxon>
        <taxon>Alphaproteobacteria</taxon>
        <taxon>Rhodobacterales</taxon>
        <taxon>Paracoccaceae</taxon>
        <taxon>Histidinibacterium</taxon>
    </lineage>
</organism>
<dbReference type="EMBL" id="RDRB01000006">
    <property type="protein sequence ID" value="ROU00125.1"/>
    <property type="molecule type" value="Genomic_DNA"/>
</dbReference>
<proteinExistence type="predicted"/>
<dbReference type="Proteomes" id="UP000268016">
    <property type="component" value="Unassembled WGS sequence"/>
</dbReference>